<dbReference type="CDD" id="cd00202">
    <property type="entry name" value="ZnF_GATA"/>
    <property type="match status" value="1"/>
</dbReference>
<dbReference type="Ensembl" id="ENSSFAT00005017644.1">
    <property type="protein sequence ID" value="ENSSFAP00005016983.1"/>
    <property type="gene ID" value="ENSSFAG00005008983.1"/>
</dbReference>
<evidence type="ECO:0000313" key="5">
    <source>
        <dbReference type="Ensembl" id="ENSSFAP00005016983.1"/>
    </source>
</evidence>
<evidence type="ECO:0000256" key="2">
    <source>
        <dbReference type="PROSITE-ProRule" id="PRU00094"/>
    </source>
</evidence>
<dbReference type="GO" id="GO:0008270">
    <property type="term" value="F:zinc ion binding"/>
    <property type="evidence" value="ECO:0007669"/>
    <property type="project" value="UniProtKB-KW"/>
</dbReference>
<dbReference type="PRINTS" id="PR00619">
    <property type="entry name" value="GATAZNFINGER"/>
</dbReference>
<feature type="compositionally biased region" description="Polar residues" evidence="3">
    <location>
        <begin position="104"/>
        <end position="113"/>
    </location>
</feature>
<sequence>MSSDRRTQATSIPEEQDVSPSALFYLFQEVSKLASSAHDSFPDKDSPLNQLDEVRRKDLIVVKNEVKDARLIQTSNISCQKNKPHMCKYSQVKEESRDEKALTSLESQCESKNPWTPPSDGCPPSPSCVTPLLASPSPTFSTAGICRSVSKQNDKITASDCTLVPTDGKTAPVSQQRSSVSSSSTPSQKETWEQQDEELGRPSTCQWKTKKPRKQPHPCRSADSHDPDFQGVTFRMDTQLDDTREQCRLCITSKYSKELLKSTRKPKLRTRTSQNFHKTSSSEEESESKVCASCCTRKTPMWRDAEDGTPLCNACGIRYKKYRVRCVNCWHIPRKEGNSSSHCLKCGNFVKPTSQGGRNLQ</sequence>
<evidence type="ECO:0000256" key="1">
    <source>
        <dbReference type="ARBA" id="ARBA00023242"/>
    </source>
</evidence>
<keyword evidence="2" id="KW-0479">Metal-binding</keyword>
<feature type="domain" description="GATA-type" evidence="4">
    <location>
        <begin position="285"/>
        <end position="320"/>
    </location>
</feature>
<reference evidence="5" key="1">
    <citation type="submission" date="2019-06" db="EMBL/GenBank/DDBJ databases">
        <authorList>
            <consortium name="Wellcome Sanger Institute Data Sharing"/>
        </authorList>
    </citation>
    <scope>NUCLEOTIDE SEQUENCE [LARGE SCALE GENOMIC DNA]</scope>
</reference>
<dbReference type="GO" id="GO:0048599">
    <property type="term" value="P:oocyte development"/>
    <property type="evidence" value="ECO:0007669"/>
    <property type="project" value="TreeGrafter"/>
</dbReference>
<dbReference type="AlphaFoldDB" id="A0A672GDS6"/>
<dbReference type="PANTHER" id="PTHR47341:SF1">
    <property type="entry name" value="GATA-TYPE ZINC FINGER PROTEIN 1"/>
    <property type="match status" value="1"/>
</dbReference>
<dbReference type="Proteomes" id="UP000472267">
    <property type="component" value="Chromosome 6"/>
</dbReference>
<reference evidence="5" key="2">
    <citation type="submission" date="2025-08" db="UniProtKB">
        <authorList>
            <consortium name="Ensembl"/>
        </authorList>
    </citation>
    <scope>IDENTIFICATION</scope>
</reference>
<keyword evidence="2" id="KW-0862">Zinc</keyword>
<dbReference type="PROSITE" id="PS50114">
    <property type="entry name" value="GATA_ZN_FINGER_2"/>
    <property type="match status" value="1"/>
</dbReference>
<dbReference type="GO" id="GO:0007283">
    <property type="term" value="P:spermatogenesis"/>
    <property type="evidence" value="ECO:0007669"/>
    <property type="project" value="TreeGrafter"/>
</dbReference>
<feature type="region of interest" description="Disordered" evidence="3">
    <location>
        <begin position="262"/>
        <end position="281"/>
    </location>
</feature>
<reference evidence="5" key="3">
    <citation type="submission" date="2025-09" db="UniProtKB">
        <authorList>
            <consortium name="Ensembl"/>
        </authorList>
    </citation>
    <scope>IDENTIFICATION</scope>
</reference>
<name>A0A672GDS6_SALFA</name>
<keyword evidence="6" id="KW-1185">Reference proteome</keyword>
<feature type="compositionally biased region" description="Basic residues" evidence="3">
    <location>
        <begin position="208"/>
        <end position="217"/>
    </location>
</feature>
<evidence type="ECO:0000259" key="4">
    <source>
        <dbReference type="PROSITE" id="PS50114"/>
    </source>
</evidence>
<feature type="compositionally biased region" description="Low complexity" evidence="3">
    <location>
        <begin position="174"/>
        <end position="188"/>
    </location>
</feature>
<dbReference type="GO" id="GO:0005634">
    <property type="term" value="C:nucleus"/>
    <property type="evidence" value="ECO:0007669"/>
    <property type="project" value="TreeGrafter"/>
</dbReference>
<dbReference type="PANTHER" id="PTHR47341">
    <property type="entry name" value="GATA-TYPE ZINC FINGER PROTEIN 1"/>
    <property type="match status" value="1"/>
</dbReference>
<protein>
    <submittedName>
        <fullName evidence="5">Zinc finger GATA like protein 1</fullName>
    </submittedName>
</protein>
<keyword evidence="1" id="KW-0539">Nucleus</keyword>
<dbReference type="OMA" id="PCNELKT"/>
<proteinExistence type="predicted"/>
<feature type="compositionally biased region" description="Pro residues" evidence="3">
    <location>
        <begin position="115"/>
        <end position="124"/>
    </location>
</feature>
<dbReference type="Gene3D" id="3.30.50.10">
    <property type="entry name" value="Erythroid Transcription Factor GATA-1, subunit A"/>
    <property type="match status" value="1"/>
</dbReference>
<dbReference type="InParanoid" id="A0A672GDS6"/>
<evidence type="ECO:0000256" key="3">
    <source>
        <dbReference type="SAM" id="MobiDB-lite"/>
    </source>
</evidence>
<organism evidence="5 6">
    <name type="scientific">Salarias fasciatus</name>
    <name type="common">Jewelled blenny</name>
    <name type="synonym">Blennius fasciatus</name>
    <dbReference type="NCBI Taxonomy" id="181472"/>
    <lineage>
        <taxon>Eukaryota</taxon>
        <taxon>Metazoa</taxon>
        <taxon>Chordata</taxon>
        <taxon>Craniata</taxon>
        <taxon>Vertebrata</taxon>
        <taxon>Euteleostomi</taxon>
        <taxon>Actinopterygii</taxon>
        <taxon>Neopterygii</taxon>
        <taxon>Teleostei</taxon>
        <taxon>Neoteleostei</taxon>
        <taxon>Acanthomorphata</taxon>
        <taxon>Ovalentaria</taxon>
        <taxon>Blenniimorphae</taxon>
        <taxon>Blenniiformes</taxon>
        <taxon>Blennioidei</taxon>
        <taxon>Blenniidae</taxon>
        <taxon>Salariinae</taxon>
        <taxon>Salarias</taxon>
    </lineage>
</organism>
<feature type="region of interest" description="Disordered" evidence="3">
    <location>
        <begin position="161"/>
        <end position="231"/>
    </location>
</feature>
<dbReference type="SUPFAM" id="SSF57716">
    <property type="entry name" value="Glucocorticoid receptor-like (DNA-binding domain)"/>
    <property type="match status" value="1"/>
</dbReference>
<dbReference type="GO" id="GO:0006357">
    <property type="term" value="P:regulation of transcription by RNA polymerase II"/>
    <property type="evidence" value="ECO:0007669"/>
    <property type="project" value="TreeGrafter"/>
</dbReference>
<dbReference type="Pfam" id="PF00320">
    <property type="entry name" value="GATA"/>
    <property type="match status" value="1"/>
</dbReference>
<dbReference type="InterPro" id="IPR000679">
    <property type="entry name" value="Znf_GATA"/>
</dbReference>
<dbReference type="InterPro" id="IPR013088">
    <property type="entry name" value="Znf_NHR/GATA"/>
</dbReference>
<feature type="region of interest" description="Disordered" evidence="3">
    <location>
        <begin position="98"/>
        <end position="124"/>
    </location>
</feature>
<keyword evidence="2" id="KW-0863">Zinc-finger</keyword>
<dbReference type="GO" id="GO:0043565">
    <property type="term" value="F:sequence-specific DNA binding"/>
    <property type="evidence" value="ECO:0007669"/>
    <property type="project" value="InterPro"/>
</dbReference>
<accession>A0A672GDS6</accession>
<dbReference type="SMART" id="SM00401">
    <property type="entry name" value="ZnF_GATA"/>
    <property type="match status" value="1"/>
</dbReference>
<dbReference type="InterPro" id="IPR053116">
    <property type="entry name" value="GATA-type_Znf_Regulator"/>
</dbReference>
<evidence type="ECO:0000313" key="6">
    <source>
        <dbReference type="Proteomes" id="UP000472267"/>
    </source>
</evidence>